<protein>
    <recommendedName>
        <fullName evidence="3">Jacalin-type lectin domain-containing protein</fullName>
    </recommendedName>
</protein>
<comment type="caution">
    <text evidence="4">The sequence shown here is derived from an EMBL/GenBank/DDBJ whole genome shotgun (WGS) entry which is preliminary data.</text>
</comment>
<dbReference type="PANTHER" id="PTHR47293:SF64">
    <property type="entry name" value="JACALIN-RELATED LECTIN 35"/>
    <property type="match status" value="1"/>
</dbReference>
<dbReference type="AlphaFoldDB" id="A0ABC8KIU2"/>
<dbReference type="Proteomes" id="UP001642260">
    <property type="component" value="Unassembled WGS sequence"/>
</dbReference>
<evidence type="ECO:0000256" key="1">
    <source>
        <dbReference type="ARBA" id="ARBA00006568"/>
    </source>
</evidence>
<dbReference type="PANTHER" id="PTHR47293">
    <property type="entry name" value="JACALIN-RELATED LECTIN 3"/>
    <property type="match status" value="1"/>
</dbReference>
<feature type="domain" description="Jacalin-type lectin" evidence="3">
    <location>
        <begin position="153"/>
        <end position="294"/>
    </location>
</feature>
<comment type="similarity">
    <text evidence="1">Belongs to the jacalin lectin family.</text>
</comment>
<dbReference type="Gene3D" id="2.100.10.30">
    <property type="entry name" value="Jacalin-like lectin domain"/>
    <property type="match status" value="4"/>
</dbReference>
<organism evidence="4 5">
    <name type="scientific">Eruca vesicaria subsp. sativa</name>
    <name type="common">Garden rocket</name>
    <name type="synonym">Eruca sativa</name>
    <dbReference type="NCBI Taxonomy" id="29727"/>
    <lineage>
        <taxon>Eukaryota</taxon>
        <taxon>Viridiplantae</taxon>
        <taxon>Streptophyta</taxon>
        <taxon>Embryophyta</taxon>
        <taxon>Tracheophyta</taxon>
        <taxon>Spermatophyta</taxon>
        <taxon>Magnoliopsida</taxon>
        <taxon>eudicotyledons</taxon>
        <taxon>Gunneridae</taxon>
        <taxon>Pentapetalae</taxon>
        <taxon>rosids</taxon>
        <taxon>malvids</taxon>
        <taxon>Brassicales</taxon>
        <taxon>Brassicaceae</taxon>
        <taxon>Brassiceae</taxon>
        <taxon>Eruca</taxon>
    </lineage>
</organism>
<dbReference type="PROSITE" id="PS51752">
    <property type="entry name" value="JACALIN_LECTIN"/>
    <property type="match status" value="4"/>
</dbReference>
<evidence type="ECO:0000256" key="2">
    <source>
        <dbReference type="ARBA" id="ARBA00022734"/>
    </source>
</evidence>
<name>A0ABC8KIU2_ERUVS</name>
<dbReference type="InterPro" id="IPR033734">
    <property type="entry name" value="Jacalin-like_lectin_dom_plant"/>
</dbReference>
<dbReference type="InterPro" id="IPR036404">
    <property type="entry name" value="Jacalin-like_lectin_dom_sf"/>
</dbReference>
<keyword evidence="5" id="KW-1185">Reference proteome</keyword>
<evidence type="ECO:0000259" key="3">
    <source>
        <dbReference type="PROSITE" id="PS51752"/>
    </source>
</evidence>
<dbReference type="InterPro" id="IPR001229">
    <property type="entry name" value="Jacalin-like_lectin_dom"/>
</dbReference>
<keyword evidence="2" id="KW-0430">Lectin</keyword>
<dbReference type="CDD" id="cd09612">
    <property type="entry name" value="Jacalin"/>
    <property type="match status" value="4"/>
</dbReference>
<dbReference type="FunFam" id="2.100.10.30:FF:000001">
    <property type="entry name" value="Jacalin-related lectin 33"/>
    <property type="match status" value="4"/>
</dbReference>
<feature type="domain" description="Jacalin-type lectin" evidence="3">
    <location>
        <begin position="2"/>
        <end position="143"/>
    </location>
</feature>
<evidence type="ECO:0000313" key="4">
    <source>
        <dbReference type="EMBL" id="CAH8358698.1"/>
    </source>
</evidence>
<dbReference type="GO" id="GO:0030246">
    <property type="term" value="F:carbohydrate binding"/>
    <property type="evidence" value="ECO:0007669"/>
    <property type="project" value="UniProtKB-KW"/>
</dbReference>
<accession>A0ABC8KIU2</accession>
<sequence>MAQKLDAQGGRGGELWDDGDAYKNIKKVYVGQGDSGVVYVKFDYEKDGKIVSLEHGKKTLLGTEEFELDPEDYITSVKVYYEKLFGTAVEIITALIFTTFKGEVSQPFGMASGKEAVLGGGKIVGFHGSASDAIHSLGAYVIPSTTPVIPGGPTKLNAQGGSGGEVWDDGGVYENVKKVYVGQGDSGVVYVKFDYEKGGKIVSLEHGKKTLLGTEEFELDPEDYITSVKVYYEKLFGTSVEIITALIFTTFKGKVSQPFGMASGTEAVLGGGKIVGFHGSASDAIHSLGAYIIPSTTPVIPGGPTKLNAQGGNGGEVWDDGGVYENVKKVYVGQGDSGVVYVKFDYEKAGKIVSLEHGKKTLLGTEEFELDSDDYISSVKVYYEKLFGTETEIITALIFTTFKGKVSQPFGMASGKEAVLGVGKIVGFHGSASHVIHSLGAYIVPTLTPVIPSDTIPAQGGDAGVAWEDGVHDSVKKIYVGQGDSCVTYFKAEYVKDSKPVLGSDHGKKSLLGAEEFVLEDGEYVTSVIGYYDKIYGVDAPAIICLQFKTNKRTSDPYGMDSGTKFVLEKKDHKIVGFYGQAGDYLYKIGAKVVPIAN</sequence>
<feature type="domain" description="Jacalin-type lectin" evidence="3">
    <location>
        <begin position="453"/>
        <end position="595"/>
    </location>
</feature>
<dbReference type="SMART" id="SM00915">
    <property type="entry name" value="Jacalin"/>
    <property type="match status" value="4"/>
</dbReference>
<dbReference type="SUPFAM" id="SSF51101">
    <property type="entry name" value="Mannose-binding lectins"/>
    <property type="match status" value="4"/>
</dbReference>
<gene>
    <name evidence="4" type="ORF">ERUC_LOCUS24454</name>
</gene>
<evidence type="ECO:0000313" key="5">
    <source>
        <dbReference type="Proteomes" id="UP001642260"/>
    </source>
</evidence>
<dbReference type="Pfam" id="PF01419">
    <property type="entry name" value="Jacalin"/>
    <property type="match status" value="4"/>
</dbReference>
<feature type="domain" description="Jacalin-type lectin" evidence="3">
    <location>
        <begin position="304"/>
        <end position="445"/>
    </location>
</feature>
<reference evidence="4 5" key="1">
    <citation type="submission" date="2022-03" db="EMBL/GenBank/DDBJ databases">
        <authorList>
            <person name="Macdonald S."/>
            <person name="Ahmed S."/>
            <person name="Newling K."/>
        </authorList>
    </citation>
    <scope>NUCLEOTIDE SEQUENCE [LARGE SCALE GENOMIC DNA]</scope>
</reference>
<dbReference type="EMBL" id="CAKOAT010252709">
    <property type="protein sequence ID" value="CAH8358698.1"/>
    <property type="molecule type" value="Genomic_DNA"/>
</dbReference>
<proteinExistence type="inferred from homology"/>